<sequence length="104" mass="11717">MKLTTITGICLQGLFSQTVLSQTNPQPFAPGSKCLNREVIPTTLIRKLLIRTPDLGNPKSTARRALACKELQGFSREFKGAEDLRVQVEERMRQIMLAKCEDRL</sequence>
<proteinExistence type="predicted"/>
<protein>
    <submittedName>
        <fullName evidence="2">Uncharacterized protein</fullName>
    </submittedName>
</protein>
<keyword evidence="3" id="KW-1185">Reference proteome</keyword>
<gene>
    <name evidence="2" type="ORF">TWF730_001960</name>
</gene>
<reference evidence="2 3" key="1">
    <citation type="submission" date="2019-10" db="EMBL/GenBank/DDBJ databases">
        <authorList>
            <person name="Palmer J.M."/>
        </authorList>
    </citation>
    <scope>NUCLEOTIDE SEQUENCE [LARGE SCALE GENOMIC DNA]</scope>
    <source>
        <strain evidence="2 3">TWF730</strain>
    </source>
</reference>
<evidence type="ECO:0000313" key="2">
    <source>
        <dbReference type="EMBL" id="KAK6340193.1"/>
    </source>
</evidence>
<dbReference type="AlphaFoldDB" id="A0AAV9UCK2"/>
<name>A0AAV9UCK2_9PEZI</name>
<feature type="signal peptide" evidence="1">
    <location>
        <begin position="1"/>
        <end position="21"/>
    </location>
</feature>
<feature type="chain" id="PRO_5044001552" evidence="1">
    <location>
        <begin position="22"/>
        <end position="104"/>
    </location>
</feature>
<evidence type="ECO:0000256" key="1">
    <source>
        <dbReference type="SAM" id="SignalP"/>
    </source>
</evidence>
<keyword evidence="1" id="KW-0732">Signal</keyword>
<evidence type="ECO:0000313" key="3">
    <source>
        <dbReference type="Proteomes" id="UP001373714"/>
    </source>
</evidence>
<dbReference type="Proteomes" id="UP001373714">
    <property type="component" value="Unassembled WGS sequence"/>
</dbReference>
<dbReference type="EMBL" id="JAVHNS010000011">
    <property type="protein sequence ID" value="KAK6340193.1"/>
    <property type="molecule type" value="Genomic_DNA"/>
</dbReference>
<organism evidence="2 3">
    <name type="scientific">Orbilia blumenaviensis</name>
    <dbReference type="NCBI Taxonomy" id="1796055"/>
    <lineage>
        <taxon>Eukaryota</taxon>
        <taxon>Fungi</taxon>
        <taxon>Dikarya</taxon>
        <taxon>Ascomycota</taxon>
        <taxon>Pezizomycotina</taxon>
        <taxon>Orbiliomycetes</taxon>
        <taxon>Orbiliales</taxon>
        <taxon>Orbiliaceae</taxon>
        <taxon>Orbilia</taxon>
    </lineage>
</organism>
<comment type="caution">
    <text evidence="2">The sequence shown here is derived from an EMBL/GenBank/DDBJ whole genome shotgun (WGS) entry which is preliminary data.</text>
</comment>
<accession>A0AAV9UCK2</accession>